<reference evidence="1 2" key="1">
    <citation type="submission" date="2016-10" db="EMBL/GenBank/DDBJ databases">
        <authorList>
            <person name="de Groot N.N."/>
        </authorList>
    </citation>
    <scope>NUCLEOTIDE SEQUENCE [LARGE SCALE GENOMIC DNA]</scope>
    <source>
        <strain evidence="1 2">NLAE-zl-C500</strain>
    </source>
</reference>
<dbReference type="AlphaFoldDB" id="A0A1G6G589"/>
<accession>A0A1G6G589</accession>
<sequence>MNKEQVCSECKLFINEDSFGNGWCEFHQKKTFCENGACEDGVEIKVGESSPDTDNDNNNLLK</sequence>
<evidence type="ECO:0000313" key="1">
    <source>
        <dbReference type="EMBL" id="SDB77177.1"/>
    </source>
</evidence>
<organism evidence="1 2">
    <name type="scientific">Bacteroides ovatus</name>
    <dbReference type="NCBI Taxonomy" id="28116"/>
    <lineage>
        <taxon>Bacteria</taxon>
        <taxon>Pseudomonadati</taxon>
        <taxon>Bacteroidota</taxon>
        <taxon>Bacteroidia</taxon>
        <taxon>Bacteroidales</taxon>
        <taxon>Bacteroidaceae</taxon>
        <taxon>Bacteroides</taxon>
    </lineage>
</organism>
<evidence type="ECO:0000313" key="2">
    <source>
        <dbReference type="Proteomes" id="UP000183670"/>
    </source>
</evidence>
<dbReference type="EMBL" id="FMYE01000018">
    <property type="protein sequence ID" value="SDB77177.1"/>
    <property type="molecule type" value="Genomic_DNA"/>
</dbReference>
<proteinExistence type="predicted"/>
<dbReference type="Proteomes" id="UP000183670">
    <property type="component" value="Unassembled WGS sequence"/>
</dbReference>
<dbReference type="RefSeq" id="WP_074558109.1">
    <property type="nucleotide sequence ID" value="NZ_FMYE01000018.1"/>
</dbReference>
<protein>
    <submittedName>
        <fullName evidence="1">Uncharacterized protein</fullName>
    </submittedName>
</protein>
<name>A0A1G6G589_BACOV</name>
<gene>
    <name evidence="1" type="ORF">SAMN05192581_101844</name>
</gene>